<evidence type="ECO:0000256" key="1">
    <source>
        <dbReference type="SAM" id="MobiDB-lite"/>
    </source>
</evidence>
<keyword evidence="2" id="KW-0732">Signal</keyword>
<dbReference type="Proteomes" id="UP000515161">
    <property type="component" value="Unplaced"/>
</dbReference>
<sequence length="870" mass="99275">MLWRCVICCVFITFSLKLLLSHINRLHSRSSDFRLLCGIDGCTEEYRVYNSFYHHVKRRHFQHLLEDTRPGDATRGDENRQEETQGPQQKDNIQPDQLPADSSSEDQNLHTPDSVEEQMGIDQDGAVTVHQDLTTHATAFVINARSKHRLSQKGMNDIVAGVQQYQSSLLDNLRTQMKEVLKKNSGSTTNQLGKDAMDIFDSFIDPFANVSTTFRQNSVIRKQFCCVDAEEISIARTICRKKRGGSTDFVIKDKLFYYVPLVKSVEQFLLHPRILTMIEEVPQRCSEGFFHDLVDGSLLKSHPLFSEKPNALQIILYTDEIEICNPLGSFSSKNKLLMVYYTLGNINPKYRSKLAAIRLLAMAKSADLRQSGEDVILNRIKEDMDALYSGVKIQTINGEKTIHGAMVSLCGDTLAQHELAGFKEGVGFAYSKCRHCECSFEDMQSQFNEDAYIKRTLENHVRQCDEIEMANTDLLRNSLRTTYGINRRSKLVDFPSFDIIRQTPQDIMHVILEGIAPLEIKCVLNHLVQSGELNLDSVNSAILGFPYSPLDVRDRPSPISPSTLMSTDGKLRQSSGQMLVLLRILPFVLEHLNVNAYVQLIMDLIEIVQIVFAPVLTIATVSRLKLLIESHLKHWKELFPDHNVTPKQHYMIHLPSQIESLGPMVRHMCMRFESKHCLFKQWASKLNFKNVCKSLINQNQIYESCQNVDPSKHPIFSNEKEMGPVSEVRDLQYLHGKLRDFLGFSEINHAVSVKWLVINGNKYITEKSLILANVLNGNTPEFGLVKSIFLVDSKLYCLEYQPFQSICFDRNIMAYQVEVPHLAQATELVDAEKLVDFTSYYTISRKGQTYVQVKYYLGDVMELHNSSNDS</sequence>
<dbReference type="GeneID" id="117541532"/>
<protein>
    <submittedName>
        <fullName evidence="4">Uncharacterized protein LOC117541532 isoform X1</fullName>
    </submittedName>
</protein>
<accession>A0A6P8TKQ5</accession>
<keyword evidence="3" id="KW-1185">Reference proteome</keyword>
<feature type="chain" id="PRO_5027873477" evidence="2">
    <location>
        <begin position="22"/>
        <end position="870"/>
    </location>
</feature>
<feature type="signal peptide" evidence="2">
    <location>
        <begin position="1"/>
        <end position="21"/>
    </location>
</feature>
<feature type="region of interest" description="Disordered" evidence="1">
    <location>
        <begin position="64"/>
        <end position="113"/>
    </location>
</feature>
<dbReference type="OrthoDB" id="10034966at2759"/>
<proteinExistence type="predicted"/>
<dbReference type="InParanoid" id="A0A6P8TKQ5"/>
<dbReference type="RefSeq" id="XP_034064613.1">
    <property type="nucleotide sequence ID" value="XM_034208722.1"/>
</dbReference>
<name>A0A6P8TKQ5_GYMAC</name>
<dbReference type="PANTHER" id="PTHR31912:SF34">
    <property type="entry name" value="NOTOCHORD-RELATED PROTEIN"/>
    <property type="match status" value="1"/>
</dbReference>
<dbReference type="PANTHER" id="PTHR31912">
    <property type="entry name" value="IP13529P"/>
    <property type="match status" value="1"/>
</dbReference>
<feature type="compositionally biased region" description="Basic and acidic residues" evidence="1">
    <location>
        <begin position="64"/>
        <end position="83"/>
    </location>
</feature>
<evidence type="ECO:0000313" key="3">
    <source>
        <dbReference type="Proteomes" id="UP000515161"/>
    </source>
</evidence>
<dbReference type="AlphaFoldDB" id="A0A6P8TKQ5"/>
<dbReference type="KEGG" id="gacu:117541532"/>
<evidence type="ECO:0000256" key="2">
    <source>
        <dbReference type="SAM" id="SignalP"/>
    </source>
</evidence>
<feature type="compositionally biased region" description="Polar residues" evidence="1">
    <location>
        <begin position="84"/>
        <end position="111"/>
    </location>
</feature>
<evidence type="ECO:0000313" key="4">
    <source>
        <dbReference type="RefSeq" id="XP_034064613.1"/>
    </source>
</evidence>
<reference evidence="4" key="1">
    <citation type="submission" date="2025-08" db="UniProtKB">
        <authorList>
            <consortium name="RefSeq"/>
        </authorList>
    </citation>
    <scope>IDENTIFICATION</scope>
</reference>
<gene>
    <name evidence="4" type="primary">LOC117541532</name>
</gene>
<organism evidence="3 4">
    <name type="scientific">Gymnodraco acuticeps</name>
    <name type="common">Antarctic dragonfish</name>
    <dbReference type="NCBI Taxonomy" id="8218"/>
    <lineage>
        <taxon>Eukaryota</taxon>
        <taxon>Metazoa</taxon>
        <taxon>Chordata</taxon>
        <taxon>Craniata</taxon>
        <taxon>Vertebrata</taxon>
        <taxon>Euteleostomi</taxon>
        <taxon>Actinopterygii</taxon>
        <taxon>Neopterygii</taxon>
        <taxon>Teleostei</taxon>
        <taxon>Neoteleostei</taxon>
        <taxon>Acanthomorphata</taxon>
        <taxon>Eupercaria</taxon>
        <taxon>Perciformes</taxon>
        <taxon>Notothenioidei</taxon>
        <taxon>Bathydraconidae</taxon>
        <taxon>Gymnodraco</taxon>
    </lineage>
</organism>